<proteinExistence type="predicted"/>
<evidence type="ECO:0000313" key="4">
    <source>
        <dbReference type="Proteomes" id="UP000241074"/>
    </source>
</evidence>
<protein>
    <submittedName>
        <fullName evidence="3">Glucose dehydrogenase</fullName>
    </submittedName>
</protein>
<evidence type="ECO:0000256" key="1">
    <source>
        <dbReference type="SAM" id="SignalP"/>
    </source>
</evidence>
<dbReference type="SUPFAM" id="SSF50952">
    <property type="entry name" value="Soluble quinoprotein glucose dehydrogenase"/>
    <property type="match status" value="1"/>
</dbReference>
<sequence length="444" mass="46848">MNRLAAPFALIFGALALLSAGSGTAQTVPADLTMTDIGAAGLSAPIAVRSPNDGSGRTFIVTRGGTIRIWQNGALLPTPFLAISVCQSGEQGLLGLAFHPQFATNGKFYLQLSRFNAASCTSPMADQVTMEYTVSVGDPNVADPASAREILTVKDVASNHNGGDLHFGADGFLYISMGDGGPQNNPHGFAECQWWKTANNNPASCLSSNPAGTGFAMLGKILRIDINGTTSSPSTELCGNTAGNPARYRIPVDNPNVGTSSTCDEIYHYGLRNPFRFSFDRSNNDMVIGDVGQGTWEEVDLITNGSGPQNLGWSTCEGRQLFGSSTTCNFGLLPILNYQHTGGRCSITGGYRYRGPITQLNGMFIFADYCSREVFFGLPDGGSPSGFSATRWESAPGVAVLVPSNPIGFGEDAFGNLYVTGQGGSVYRFDSVSGNSFLFGNGFE</sequence>
<dbReference type="EMBL" id="CP027860">
    <property type="protein sequence ID" value="AVP98875.1"/>
    <property type="molecule type" value="Genomic_DNA"/>
</dbReference>
<dbReference type="Pfam" id="PF07995">
    <property type="entry name" value="GSDH"/>
    <property type="match status" value="2"/>
</dbReference>
<keyword evidence="1" id="KW-0732">Signal</keyword>
<feature type="domain" description="Glucose/Sorbosone dehydrogenase" evidence="2">
    <location>
        <begin position="249"/>
        <end position="317"/>
    </location>
</feature>
<dbReference type="OrthoDB" id="338827at2"/>
<gene>
    <name evidence="3" type="ORF">C7S18_17575</name>
</gene>
<dbReference type="InterPro" id="IPR012938">
    <property type="entry name" value="Glc/Sorbosone_DH"/>
</dbReference>
<accession>A0A2P1PVJ3</accession>
<reference evidence="3 4" key="1">
    <citation type="submission" date="2018-03" db="EMBL/GenBank/DDBJ databases">
        <title>Ahniella affigens gen. nov., sp. nov., a gammaproteobacterium isolated from sandy soil near a stream.</title>
        <authorList>
            <person name="Ko Y."/>
            <person name="Kim J.-H."/>
        </authorList>
    </citation>
    <scope>NUCLEOTIDE SEQUENCE [LARGE SCALE GENOMIC DNA]</scope>
    <source>
        <strain evidence="3 4">D13</strain>
    </source>
</reference>
<dbReference type="InterPro" id="IPR011041">
    <property type="entry name" value="Quinoprot_gluc/sorb_DH_b-prop"/>
</dbReference>
<feature type="signal peptide" evidence="1">
    <location>
        <begin position="1"/>
        <end position="25"/>
    </location>
</feature>
<dbReference type="PANTHER" id="PTHR19328">
    <property type="entry name" value="HEDGEHOG-INTERACTING PROTEIN"/>
    <property type="match status" value="1"/>
</dbReference>
<name>A0A2P1PVJ3_9GAMM</name>
<dbReference type="Gene3D" id="2.120.10.30">
    <property type="entry name" value="TolB, C-terminal domain"/>
    <property type="match status" value="1"/>
</dbReference>
<feature type="chain" id="PRO_5015179088" evidence="1">
    <location>
        <begin position="26"/>
        <end position="444"/>
    </location>
</feature>
<reference evidence="3 4" key="2">
    <citation type="submission" date="2018-03" db="EMBL/GenBank/DDBJ databases">
        <authorList>
            <person name="Keele B.F."/>
        </authorList>
    </citation>
    <scope>NUCLEOTIDE SEQUENCE [LARGE SCALE GENOMIC DNA]</scope>
    <source>
        <strain evidence="3 4">D13</strain>
    </source>
</reference>
<dbReference type="AlphaFoldDB" id="A0A2P1PVJ3"/>
<evidence type="ECO:0000313" key="3">
    <source>
        <dbReference type="EMBL" id="AVP98875.1"/>
    </source>
</evidence>
<dbReference type="InterPro" id="IPR011042">
    <property type="entry name" value="6-blade_b-propeller_TolB-like"/>
</dbReference>
<dbReference type="Proteomes" id="UP000241074">
    <property type="component" value="Chromosome"/>
</dbReference>
<dbReference type="RefSeq" id="WP_106892794.1">
    <property type="nucleotide sequence ID" value="NZ_CP027860.1"/>
</dbReference>
<dbReference type="KEGG" id="xba:C7S18_17575"/>
<feature type="domain" description="Glucose/Sorbosone dehydrogenase" evidence="2">
    <location>
        <begin position="44"/>
        <end position="186"/>
    </location>
</feature>
<organism evidence="3 4">
    <name type="scientific">Ahniella affigens</name>
    <dbReference type="NCBI Taxonomy" id="2021234"/>
    <lineage>
        <taxon>Bacteria</taxon>
        <taxon>Pseudomonadati</taxon>
        <taxon>Pseudomonadota</taxon>
        <taxon>Gammaproteobacteria</taxon>
        <taxon>Lysobacterales</taxon>
        <taxon>Rhodanobacteraceae</taxon>
        <taxon>Ahniella</taxon>
    </lineage>
</organism>
<evidence type="ECO:0000259" key="2">
    <source>
        <dbReference type="Pfam" id="PF07995"/>
    </source>
</evidence>
<keyword evidence="4" id="KW-1185">Reference proteome</keyword>
<dbReference type="PANTHER" id="PTHR19328:SF75">
    <property type="entry name" value="ALDOSE SUGAR DEHYDROGENASE YLII"/>
    <property type="match status" value="1"/>
</dbReference>